<dbReference type="EMBL" id="JMIH01000015">
    <property type="protein sequence ID" value="KEO74395.1"/>
    <property type="molecule type" value="Genomic_DNA"/>
</dbReference>
<gene>
    <name evidence="1" type="ORF">EL17_06570</name>
</gene>
<evidence type="ECO:0000313" key="1">
    <source>
        <dbReference type="EMBL" id="KEO74395.1"/>
    </source>
</evidence>
<accession>A0A074L1L3</accession>
<proteinExistence type="predicted"/>
<dbReference type="Proteomes" id="UP000027821">
    <property type="component" value="Unassembled WGS sequence"/>
</dbReference>
<sequence>MVQISNYIFRVDLENELVYAVSSHDDGDYADLFNPENNFSGLMVFSTDDNVLDILESGSGKSISIANLAILCGGRCSSYDFSKGVSLGSDNYVYSENKYRKAGIYFELSHYIYSTYMSTKWN</sequence>
<name>A0A074L1L3_9BACT</name>
<keyword evidence="2" id="KW-1185">Reference proteome</keyword>
<organism evidence="1 2">
    <name type="scientific">Anditalea andensis</name>
    <dbReference type="NCBI Taxonomy" id="1048983"/>
    <lineage>
        <taxon>Bacteria</taxon>
        <taxon>Pseudomonadati</taxon>
        <taxon>Bacteroidota</taxon>
        <taxon>Cytophagia</taxon>
        <taxon>Cytophagales</taxon>
        <taxon>Cytophagaceae</taxon>
        <taxon>Anditalea</taxon>
    </lineage>
</organism>
<dbReference type="STRING" id="1048983.EL17_06570"/>
<reference evidence="1 2" key="1">
    <citation type="submission" date="2014-04" db="EMBL/GenBank/DDBJ databases">
        <title>Characterization and application of a salt tolerant electro-active bacterium.</title>
        <authorList>
            <person name="Yang L."/>
            <person name="Wei S."/>
            <person name="Tay Q.X.M."/>
        </authorList>
    </citation>
    <scope>NUCLEOTIDE SEQUENCE [LARGE SCALE GENOMIC DNA]</scope>
    <source>
        <strain evidence="1 2">LY1</strain>
    </source>
</reference>
<evidence type="ECO:0000313" key="2">
    <source>
        <dbReference type="Proteomes" id="UP000027821"/>
    </source>
</evidence>
<comment type="caution">
    <text evidence="1">The sequence shown here is derived from an EMBL/GenBank/DDBJ whole genome shotgun (WGS) entry which is preliminary data.</text>
</comment>
<dbReference type="RefSeq" id="WP_035072343.1">
    <property type="nucleotide sequence ID" value="NZ_JMIH01000015.1"/>
</dbReference>
<dbReference type="AlphaFoldDB" id="A0A074L1L3"/>
<protein>
    <submittedName>
        <fullName evidence="1">Uncharacterized protein</fullName>
    </submittedName>
</protein>